<protein>
    <submittedName>
        <fullName evidence="2">Uncharacterized protein</fullName>
    </submittedName>
</protein>
<dbReference type="EMBL" id="MN740068">
    <property type="protein sequence ID" value="QHT86412.1"/>
    <property type="molecule type" value="Genomic_DNA"/>
</dbReference>
<feature type="region of interest" description="Disordered" evidence="1">
    <location>
        <begin position="29"/>
        <end position="53"/>
    </location>
</feature>
<organism evidence="2">
    <name type="scientific">viral metagenome</name>
    <dbReference type="NCBI Taxonomy" id="1070528"/>
    <lineage>
        <taxon>unclassified sequences</taxon>
        <taxon>metagenomes</taxon>
        <taxon>organismal metagenomes</taxon>
    </lineage>
</organism>
<accession>A0A6C0I0U0</accession>
<proteinExistence type="predicted"/>
<evidence type="ECO:0000256" key="1">
    <source>
        <dbReference type="SAM" id="MobiDB-lite"/>
    </source>
</evidence>
<dbReference type="AlphaFoldDB" id="A0A6C0I0U0"/>
<name>A0A6C0I0U0_9ZZZZ</name>
<reference evidence="2" key="1">
    <citation type="journal article" date="2020" name="Nature">
        <title>Giant virus diversity and host interactions through global metagenomics.</title>
        <authorList>
            <person name="Schulz F."/>
            <person name="Roux S."/>
            <person name="Paez-Espino D."/>
            <person name="Jungbluth S."/>
            <person name="Walsh D.A."/>
            <person name="Denef V.J."/>
            <person name="McMahon K.D."/>
            <person name="Konstantinidis K.T."/>
            <person name="Eloe-Fadrosh E.A."/>
            <person name="Kyrpides N.C."/>
            <person name="Woyke T."/>
        </authorList>
    </citation>
    <scope>NUCLEOTIDE SEQUENCE</scope>
    <source>
        <strain evidence="2">GVMAG-M-3300023184-186</strain>
    </source>
</reference>
<sequence>MNNSLKLAEDNIIRLYGFIDTLVLNKEDKHSKNNTRKRCRSNSNDAKYHNRDSGIKDGIKDGIRDDIRADIRDDIRANMRHQRSDNRKKIRRGWASEKIMKKKEDGHLLNIIERRESNILKKQKESLSYLRSFDQSTNKIEDVINKSMLLTLSSFKYKSYINSRKTQPILDFETIIKYAIMDITDIENKSQIEIRNIIGKCLDEHLISRRCKLCSGVGNYPHFQQNYIPIICGGYSSSGYKLCIICNKCVSDLAKKDYRGSIGAAVKAIKENYIY</sequence>
<evidence type="ECO:0000313" key="2">
    <source>
        <dbReference type="EMBL" id="QHT86412.1"/>
    </source>
</evidence>